<evidence type="ECO:0000256" key="1">
    <source>
        <dbReference type="ARBA" id="ARBA00009369"/>
    </source>
</evidence>
<dbReference type="PIRSF" id="PIRSF038471">
    <property type="entry name" value="MreC"/>
    <property type="match status" value="1"/>
</dbReference>
<feature type="coiled-coil region" evidence="6">
    <location>
        <begin position="62"/>
        <end position="89"/>
    </location>
</feature>
<dbReference type="EMBL" id="QNRR01000002">
    <property type="protein sequence ID" value="RBP46017.1"/>
    <property type="molecule type" value="Genomic_DNA"/>
</dbReference>
<dbReference type="InterPro" id="IPR007221">
    <property type="entry name" value="MreC"/>
</dbReference>
<dbReference type="PANTHER" id="PTHR34138:SF1">
    <property type="entry name" value="CELL SHAPE-DETERMINING PROTEIN MREC"/>
    <property type="match status" value="1"/>
</dbReference>
<dbReference type="NCBIfam" id="TIGR00219">
    <property type="entry name" value="mreC"/>
    <property type="match status" value="1"/>
</dbReference>
<dbReference type="InterPro" id="IPR055342">
    <property type="entry name" value="MreC_beta-barrel_core"/>
</dbReference>
<evidence type="ECO:0000256" key="2">
    <source>
        <dbReference type="ARBA" id="ARBA00013855"/>
    </source>
</evidence>
<dbReference type="AlphaFoldDB" id="A0A366HTJ0"/>
<dbReference type="InterPro" id="IPR042175">
    <property type="entry name" value="Cell/Rod_MreC_2"/>
</dbReference>
<evidence type="ECO:0000256" key="5">
    <source>
        <dbReference type="PIRNR" id="PIRNR038471"/>
    </source>
</evidence>
<accession>A0A366HTJ0</accession>
<protein>
    <recommendedName>
        <fullName evidence="2 5">Cell shape-determining protein MreC</fullName>
    </recommendedName>
    <alternativeName>
        <fullName evidence="4 5">Cell shape protein MreC</fullName>
    </alternativeName>
</protein>
<evidence type="ECO:0000259" key="7">
    <source>
        <dbReference type="Pfam" id="PF04085"/>
    </source>
</evidence>
<dbReference type="OrthoDB" id="9792313at2"/>
<proteinExistence type="inferred from homology"/>
<comment type="function">
    <text evidence="5">Involved in formation and maintenance of cell shape.</text>
</comment>
<name>A0A366HTJ0_9BACT</name>
<dbReference type="GO" id="GO:0005886">
    <property type="term" value="C:plasma membrane"/>
    <property type="evidence" value="ECO:0007669"/>
    <property type="project" value="TreeGrafter"/>
</dbReference>
<dbReference type="GO" id="GO:0008360">
    <property type="term" value="P:regulation of cell shape"/>
    <property type="evidence" value="ECO:0007669"/>
    <property type="project" value="UniProtKB-KW"/>
</dbReference>
<organism evidence="8 9">
    <name type="scientific">Roseimicrobium gellanilyticum</name>
    <dbReference type="NCBI Taxonomy" id="748857"/>
    <lineage>
        <taxon>Bacteria</taxon>
        <taxon>Pseudomonadati</taxon>
        <taxon>Verrucomicrobiota</taxon>
        <taxon>Verrucomicrobiia</taxon>
        <taxon>Verrucomicrobiales</taxon>
        <taxon>Verrucomicrobiaceae</taxon>
        <taxon>Roseimicrobium</taxon>
    </lineage>
</organism>
<keyword evidence="6" id="KW-0175">Coiled coil</keyword>
<dbReference type="InterPro" id="IPR042177">
    <property type="entry name" value="Cell/Rod_1"/>
</dbReference>
<evidence type="ECO:0000256" key="3">
    <source>
        <dbReference type="ARBA" id="ARBA00022960"/>
    </source>
</evidence>
<reference evidence="8 9" key="1">
    <citation type="submission" date="2018-06" db="EMBL/GenBank/DDBJ databases">
        <title>Genomic Encyclopedia of Type Strains, Phase IV (KMG-IV): sequencing the most valuable type-strain genomes for metagenomic binning, comparative biology and taxonomic classification.</title>
        <authorList>
            <person name="Goeker M."/>
        </authorList>
    </citation>
    <scope>NUCLEOTIDE SEQUENCE [LARGE SCALE GENOMIC DNA]</scope>
    <source>
        <strain evidence="8 9">DSM 25532</strain>
    </source>
</reference>
<keyword evidence="9" id="KW-1185">Reference proteome</keyword>
<evidence type="ECO:0000313" key="9">
    <source>
        <dbReference type="Proteomes" id="UP000253426"/>
    </source>
</evidence>
<sequence>MNKLNVAALLLFLTAVVAVFTLKTPQTRAIQTWVMGVLSPFIRGGAQVEQQVQQVTASPRDVAALEDENRRLQQEVDKLSITARKYEEVLSENNKFRGMLEYRQQIDMKLTAARVLRRSSSNWWNTVIIDKGAMDGVGTDSAVITYVGQIGMVGKTGKVAAHTAEVILLTDEECRVAARIEGMQARGILMGERGGFETRPDLRLKFLDRTLKITPGAAVYSTGEGGVFPDNILLGKVKAFEIRDISGEAVVESAVDFSLLQDVFVVHKEAADTP</sequence>
<comment type="caution">
    <text evidence="8">The sequence shown here is derived from an EMBL/GenBank/DDBJ whole genome shotgun (WGS) entry which is preliminary data.</text>
</comment>
<comment type="similarity">
    <text evidence="1 5">Belongs to the MreC family.</text>
</comment>
<dbReference type="Proteomes" id="UP000253426">
    <property type="component" value="Unassembled WGS sequence"/>
</dbReference>
<feature type="domain" description="Rod shape-determining protein MreC beta-barrel core" evidence="7">
    <location>
        <begin position="115"/>
        <end position="266"/>
    </location>
</feature>
<dbReference type="Gene3D" id="2.40.10.340">
    <property type="entry name" value="Rod shape-determining protein MreC, domain 1"/>
    <property type="match status" value="1"/>
</dbReference>
<evidence type="ECO:0000256" key="6">
    <source>
        <dbReference type="SAM" id="Coils"/>
    </source>
</evidence>
<gene>
    <name evidence="8" type="ORF">DES53_102402</name>
</gene>
<evidence type="ECO:0000256" key="4">
    <source>
        <dbReference type="ARBA" id="ARBA00032089"/>
    </source>
</evidence>
<dbReference type="PANTHER" id="PTHR34138">
    <property type="entry name" value="CELL SHAPE-DETERMINING PROTEIN MREC"/>
    <property type="match status" value="1"/>
</dbReference>
<dbReference type="Gene3D" id="2.40.10.350">
    <property type="entry name" value="Rod shape-determining protein MreC, domain 2"/>
    <property type="match status" value="1"/>
</dbReference>
<dbReference type="Pfam" id="PF04085">
    <property type="entry name" value="MreC"/>
    <property type="match status" value="1"/>
</dbReference>
<keyword evidence="3 5" id="KW-0133">Cell shape</keyword>
<evidence type="ECO:0000313" key="8">
    <source>
        <dbReference type="EMBL" id="RBP46017.1"/>
    </source>
</evidence>
<dbReference type="RefSeq" id="WP_113957570.1">
    <property type="nucleotide sequence ID" value="NZ_QNRR01000002.1"/>
</dbReference>